<dbReference type="Gene3D" id="3.40.50.1820">
    <property type="entry name" value="alpha/beta hydrolase"/>
    <property type="match status" value="1"/>
</dbReference>
<dbReference type="OrthoDB" id="4220752at2"/>
<comment type="caution">
    <text evidence="4">The sequence shown here is derived from an EMBL/GenBank/DDBJ whole genome shotgun (WGS) entry which is preliminary data.</text>
</comment>
<protein>
    <submittedName>
        <fullName evidence="4">SDR family oxidoreductase</fullName>
    </submittedName>
</protein>
<dbReference type="GO" id="GO:0016491">
    <property type="term" value="F:oxidoreductase activity"/>
    <property type="evidence" value="ECO:0007669"/>
    <property type="project" value="UniProtKB-KW"/>
</dbReference>
<feature type="domain" description="AB hydrolase-1" evidence="3">
    <location>
        <begin position="27"/>
        <end position="136"/>
    </location>
</feature>
<dbReference type="CDD" id="cd05233">
    <property type="entry name" value="SDR_c"/>
    <property type="match status" value="1"/>
</dbReference>
<evidence type="ECO:0000256" key="1">
    <source>
        <dbReference type="ARBA" id="ARBA00006484"/>
    </source>
</evidence>
<dbReference type="NCBIfam" id="NF004514">
    <property type="entry name" value="PRK05855.1"/>
    <property type="match status" value="1"/>
</dbReference>
<dbReference type="EMBL" id="VUOB01000038">
    <property type="protein sequence ID" value="KAA2259411.1"/>
    <property type="molecule type" value="Genomic_DNA"/>
</dbReference>
<dbReference type="PROSITE" id="PS00061">
    <property type="entry name" value="ADH_SHORT"/>
    <property type="match status" value="1"/>
</dbReference>
<dbReference type="FunFam" id="3.40.50.720:FF:000084">
    <property type="entry name" value="Short-chain dehydrogenase reductase"/>
    <property type="match status" value="1"/>
</dbReference>
<dbReference type="Pfam" id="PF00106">
    <property type="entry name" value="adh_short"/>
    <property type="match status" value="1"/>
</dbReference>
<dbReference type="InterPro" id="IPR029058">
    <property type="entry name" value="AB_hydrolase_fold"/>
</dbReference>
<dbReference type="InterPro" id="IPR036291">
    <property type="entry name" value="NAD(P)-bd_dom_sf"/>
</dbReference>
<dbReference type="AlphaFoldDB" id="A0A5B2X8G4"/>
<keyword evidence="2" id="KW-0560">Oxidoreductase</keyword>
<dbReference type="InterPro" id="IPR020904">
    <property type="entry name" value="Sc_DH/Rdtase_CS"/>
</dbReference>
<dbReference type="SUPFAM" id="SSF51735">
    <property type="entry name" value="NAD(P)-binding Rossmann-fold domains"/>
    <property type="match status" value="1"/>
</dbReference>
<dbReference type="Proteomes" id="UP000323454">
    <property type="component" value="Unassembled WGS sequence"/>
</dbReference>
<dbReference type="PANTHER" id="PTHR43391">
    <property type="entry name" value="RETINOL DEHYDROGENASE-RELATED"/>
    <property type="match status" value="1"/>
</dbReference>
<evidence type="ECO:0000313" key="4">
    <source>
        <dbReference type="EMBL" id="KAA2259411.1"/>
    </source>
</evidence>
<gene>
    <name evidence="4" type="ORF">F0L68_20935</name>
</gene>
<organism evidence="4 5">
    <name type="scientific">Solihabitans fulvus</name>
    <dbReference type="NCBI Taxonomy" id="1892852"/>
    <lineage>
        <taxon>Bacteria</taxon>
        <taxon>Bacillati</taxon>
        <taxon>Actinomycetota</taxon>
        <taxon>Actinomycetes</taxon>
        <taxon>Pseudonocardiales</taxon>
        <taxon>Pseudonocardiaceae</taxon>
        <taxon>Solihabitans</taxon>
    </lineage>
</organism>
<proteinExistence type="inferred from homology"/>
<comment type="similarity">
    <text evidence="1">Belongs to the short-chain dehydrogenases/reductases (SDR) family.</text>
</comment>
<evidence type="ECO:0000259" key="3">
    <source>
        <dbReference type="Pfam" id="PF00561"/>
    </source>
</evidence>
<dbReference type="Pfam" id="PF00561">
    <property type="entry name" value="Abhydrolase_1"/>
    <property type="match status" value="1"/>
</dbReference>
<reference evidence="4 5" key="1">
    <citation type="submission" date="2019-09" db="EMBL/GenBank/DDBJ databases">
        <title>Goodfellowia gen. nov., a new genus of the Pseudonocardineae related to Actinoalloteichus, containing Goodfellowia coeruleoviolacea gen. nov., comb. nov. gen. nov., comb. nov.</title>
        <authorList>
            <person name="Labeda D."/>
        </authorList>
    </citation>
    <scope>NUCLEOTIDE SEQUENCE [LARGE SCALE GENOMIC DNA]</scope>
    <source>
        <strain evidence="4 5">AN110305</strain>
    </source>
</reference>
<accession>A0A5B2X8G4</accession>
<dbReference type="Gene3D" id="3.40.50.720">
    <property type="entry name" value="NAD(P)-binding Rossmann-like Domain"/>
    <property type="match status" value="1"/>
</dbReference>
<name>A0A5B2X8G4_9PSEU</name>
<dbReference type="RefSeq" id="WP_149851324.1">
    <property type="nucleotide sequence ID" value="NZ_VUOB01000038.1"/>
</dbReference>
<dbReference type="SUPFAM" id="SSF53474">
    <property type="entry name" value="alpha/beta-Hydrolases"/>
    <property type="match status" value="1"/>
</dbReference>
<dbReference type="InterPro" id="IPR002347">
    <property type="entry name" value="SDR_fam"/>
</dbReference>
<dbReference type="PRINTS" id="PR00081">
    <property type="entry name" value="GDHRDH"/>
</dbReference>
<evidence type="ECO:0000313" key="5">
    <source>
        <dbReference type="Proteomes" id="UP000323454"/>
    </source>
</evidence>
<dbReference type="PANTHER" id="PTHR43391:SF12">
    <property type="entry name" value="OXIDOREDUCTASE EPHD-RELATED"/>
    <property type="match status" value="1"/>
</dbReference>
<reference evidence="4 5" key="2">
    <citation type="submission" date="2019-09" db="EMBL/GenBank/DDBJ databases">
        <authorList>
            <person name="Jin C."/>
        </authorList>
    </citation>
    <scope>NUCLEOTIDE SEQUENCE [LARGE SCALE GENOMIC DNA]</scope>
    <source>
        <strain evidence="4 5">AN110305</strain>
    </source>
</reference>
<evidence type="ECO:0000256" key="2">
    <source>
        <dbReference type="ARBA" id="ARBA00023002"/>
    </source>
</evidence>
<dbReference type="InterPro" id="IPR000073">
    <property type="entry name" value="AB_hydrolase_1"/>
</dbReference>
<sequence>MKPARTSSVESGGVRLAVYEEGDSSAPTVLLVHGYPDNSSVWRDVAAELRNRFHVVRYDVRGTGESGQPDGREGYRLDQLAADLAAVARAVSPDAPVHLVGHDWGSVQTWHAVTDPTYASLFASFTSISGSCLDHVGSWMRGRRLRPQVLRQLAHSWYIGAFHLPVLPELVWRARPLLARFHANYRDARNGLELYRANMLTATGHPGERRASLPVQQLALTGDPFVTGTHLTMADRWCDRLWRRELHTGHWAPRSHPGAVARLVTEFVDHLAGAPASRGLARARVGAPQHPFERQLVLVTGAASGIGRATALAFASEGADVLAVDLDLAGARRTAEEAASRGGTAAAYALDVADGPATEELAARVLVEHGTPDIVMANAGIAVTGPFLATSEEDWRRVVDVNLWGVVHTLRAFAPHLVDRAEGGHLVVTASMAGYFPMPSLPAYATTKAAVLMLAQCLSAELAGAGVGVSAICPGVVHTNITRTARFAGSTPEQERAGREATTTLYRRRGYGPERVARAVLRAVADKRLVVPVTPESRLASIGNRVSPRLVRLAARAAGRW</sequence>
<keyword evidence="5" id="KW-1185">Reference proteome</keyword>